<organism evidence="7 8">
    <name type="scientific">Desulfobulbus propionicus (strain ATCC 33891 / DSM 2032 / VKM B-1956 / 1pr3)</name>
    <dbReference type="NCBI Taxonomy" id="577650"/>
    <lineage>
        <taxon>Bacteria</taxon>
        <taxon>Pseudomonadati</taxon>
        <taxon>Thermodesulfobacteriota</taxon>
        <taxon>Desulfobulbia</taxon>
        <taxon>Desulfobulbales</taxon>
        <taxon>Desulfobulbaceae</taxon>
        <taxon>Desulfobulbus</taxon>
    </lineage>
</organism>
<feature type="domain" description="ABC transporter" evidence="6">
    <location>
        <begin position="14"/>
        <end position="250"/>
    </location>
</feature>
<dbReference type="PROSITE" id="PS50893">
    <property type="entry name" value="ABC_TRANSPORTER_2"/>
    <property type="match status" value="1"/>
</dbReference>
<evidence type="ECO:0000313" key="7">
    <source>
        <dbReference type="EMBL" id="ADW19160.1"/>
    </source>
</evidence>
<dbReference type="SMART" id="SM00382">
    <property type="entry name" value="AAA"/>
    <property type="match status" value="1"/>
</dbReference>
<gene>
    <name evidence="7" type="ordered locus">Despr_3027</name>
</gene>
<dbReference type="GO" id="GO:0016887">
    <property type="term" value="F:ATP hydrolysis activity"/>
    <property type="evidence" value="ECO:0007669"/>
    <property type="project" value="InterPro"/>
</dbReference>
<keyword evidence="4" id="KW-1278">Translocase</keyword>
<dbReference type="PANTHER" id="PTHR42794">
    <property type="entry name" value="HEMIN IMPORT ATP-BINDING PROTEIN HMUV"/>
    <property type="match status" value="1"/>
</dbReference>
<keyword evidence="2" id="KW-0547">Nucleotide-binding</keyword>
<dbReference type="AlphaFoldDB" id="A0A7U3YPH9"/>
<dbReference type="InterPro" id="IPR017871">
    <property type="entry name" value="ABC_transporter-like_CS"/>
</dbReference>
<evidence type="ECO:0000259" key="6">
    <source>
        <dbReference type="PROSITE" id="PS50893"/>
    </source>
</evidence>
<sequence length="272" mass="30076">MARAISEPSGELLWSLTKVNFGYNGTPVVCDVSLELRRGCCYGILGPNGSGKTTLLDLMGGLLMPHSGMIEFMGRPLHVWPRKQLARQLALVPQDFMVRFGYSVREVVEMGLHPHLHRFAAPSETDQVLVDEALEATGIAALANRPVTRLSGGEKQRVAVARALAQKPAVLLLDEATSNLDIHHSLEILHLIRGRFERQGMQVVAVMHDLNLASFFCDRLIFLKQGQVVCQGPTEEVLTPENIEAVYGVEAEVRSNAFTNSRQVSFRLPLNR</sequence>
<keyword evidence="8" id="KW-1185">Reference proteome</keyword>
<name>A0A7U3YPH9_DESPD</name>
<dbReference type="GO" id="GO:0005524">
    <property type="term" value="F:ATP binding"/>
    <property type="evidence" value="ECO:0007669"/>
    <property type="project" value="UniProtKB-KW"/>
</dbReference>
<dbReference type="EMBL" id="CP002364">
    <property type="protein sequence ID" value="ADW19160.1"/>
    <property type="molecule type" value="Genomic_DNA"/>
</dbReference>
<dbReference type="KEGG" id="dpr:Despr_3027"/>
<keyword evidence="1" id="KW-0813">Transport</keyword>
<comment type="function">
    <text evidence="5">Part of the ABC transporter complex HmuTUV involved in hemin import. Responsible for energy coupling to the transport system.</text>
</comment>
<dbReference type="InterPro" id="IPR003439">
    <property type="entry name" value="ABC_transporter-like_ATP-bd"/>
</dbReference>
<evidence type="ECO:0000313" key="8">
    <source>
        <dbReference type="Proteomes" id="UP000006365"/>
    </source>
</evidence>
<dbReference type="FunFam" id="3.40.50.300:FF:000134">
    <property type="entry name" value="Iron-enterobactin ABC transporter ATP-binding protein"/>
    <property type="match status" value="1"/>
</dbReference>
<dbReference type="RefSeq" id="WP_015725685.1">
    <property type="nucleotide sequence ID" value="NC_014972.1"/>
</dbReference>
<evidence type="ECO:0000256" key="5">
    <source>
        <dbReference type="ARBA" id="ARBA00037066"/>
    </source>
</evidence>
<dbReference type="PROSITE" id="PS00211">
    <property type="entry name" value="ABC_TRANSPORTER_1"/>
    <property type="match status" value="1"/>
</dbReference>
<evidence type="ECO:0000256" key="1">
    <source>
        <dbReference type="ARBA" id="ARBA00022448"/>
    </source>
</evidence>
<evidence type="ECO:0000256" key="3">
    <source>
        <dbReference type="ARBA" id="ARBA00022840"/>
    </source>
</evidence>
<dbReference type="SUPFAM" id="SSF52540">
    <property type="entry name" value="P-loop containing nucleoside triphosphate hydrolases"/>
    <property type="match status" value="1"/>
</dbReference>
<keyword evidence="3" id="KW-0067">ATP-binding</keyword>
<dbReference type="CDD" id="cd03214">
    <property type="entry name" value="ABC_Iron-Siderophores_B12_Hemin"/>
    <property type="match status" value="1"/>
</dbReference>
<evidence type="ECO:0000256" key="4">
    <source>
        <dbReference type="ARBA" id="ARBA00022967"/>
    </source>
</evidence>
<evidence type="ECO:0000256" key="2">
    <source>
        <dbReference type="ARBA" id="ARBA00022741"/>
    </source>
</evidence>
<dbReference type="InterPro" id="IPR027417">
    <property type="entry name" value="P-loop_NTPase"/>
</dbReference>
<reference evidence="7 8" key="1">
    <citation type="journal article" date="2011" name="Stand. Genomic Sci.">
        <title>Complete genome sequence of Desulfobulbus propionicus type strain (1pr3).</title>
        <authorList>
            <person name="Pagani I."/>
            <person name="Lapidus A."/>
            <person name="Nolan M."/>
            <person name="Lucas S."/>
            <person name="Hammon N."/>
            <person name="Deshpande S."/>
            <person name="Cheng J.F."/>
            <person name="Chertkov O."/>
            <person name="Davenport K."/>
            <person name="Tapia R."/>
            <person name="Han C."/>
            <person name="Goodwin L."/>
            <person name="Pitluck S."/>
            <person name="Liolios K."/>
            <person name="Mavromatis K."/>
            <person name="Ivanova N."/>
            <person name="Mikhailova N."/>
            <person name="Pati A."/>
            <person name="Chen A."/>
            <person name="Palaniappan K."/>
            <person name="Land M."/>
            <person name="Hauser L."/>
            <person name="Chang Y.J."/>
            <person name="Jeffries C.D."/>
            <person name="Detter J.C."/>
            <person name="Brambilla E."/>
            <person name="Kannan K.P."/>
            <person name="Djao O.D."/>
            <person name="Rohde M."/>
            <person name="Pukall R."/>
            <person name="Spring S."/>
            <person name="Goker M."/>
            <person name="Sikorski J."/>
            <person name="Woyke T."/>
            <person name="Bristow J."/>
            <person name="Eisen J.A."/>
            <person name="Markowitz V."/>
            <person name="Hugenholtz P."/>
            <person name="Kyrpides N.C."/>
            <person name="Klenk H.P."/>
        </authorList>
    </citation>
    <scope>NUCLEOTIDE SEQUENCE [LARGE SCALE GENOMIC DNA]</scope>
    <source>
        <strain evidence="8">ATCC 33891 / DSM 2032 / 1pr3</strain>
    </source>
</reference>
<dbReference type="InterPro" id="IPR003593">
    <property type="entry name" value="AAA+_ATPase"/>
</dbReference>
<dbReference type="PANTHER" id="PTHR42794:SF1">
    <property type="entry name" value="HEMIN IMPORT ATP-BINDING PROTEIN HMUV"/>
    <property type="match status" value="1"/>
</dbReference>
<accession>A0A7U3YPH9</accession>
<proteinExistence type="predicted"/>
<dbReference type="Gene3D" id="3.40.50.300">
    <property type="entry name" value="P-loop containing nucleotide triphosphate hydrolases"/>
    <property type="match status" value="1"/>
</dbReference>
<dbReference type="Pfam" id="PF00005">
    <property type="entry name" value="ABC_tran"/>
    <property type="match status" value="1"/>
</dbReference>
<protein>
    <submittedName>
        <fullName evidence="7">ABC transporter related protein</fullName>
    </submittedName>
</protein>
<dbReference type="Proteomes" id="UP000006365">
    <property type="component" value="Chromosome"/>
</dbReference>